<dbReference type="InterPro" id="IPR011250">
    <property type="entry name" value="OMP/PagP_B-barrel"/>
</dbReference>
<feature type="domain" description="Outer membrane protein beta-barrel" evidence="3">
    <location>
        <begin position="5"/>
        <end position="187"/>
    </location>
</feature>
<dbReference type="InterPro" id="IPR027385">
    <property type="entry name" value="Beta-barrel_OMP"/>
</dbReference>
<comment type="caution">
    <text evidence="4">The sequence shown here is derived from an EMBL/GenBank/DDBJ whole genome shotgun (WGS) entry which is preliminary data.</text>
</comment>
<gene>
    <name evidence="4" type="ORF">SGQ83_15565</name>
</gene>
<dbReference type="Gene3D" id="2.40.160.20">
    <property type="match status" value="1"/>
</dbReference>
<evidence type="ECO:0000313" key="4">
    <source>
        <dbReference type="EMBL" id="MDX6190777.1"/>
    </source>
</evidence>
<dbReference type="SUPFAM" id="SSF56925">
    <property type="entry name" value="OMPA-like"/>
    <property type="match status" value="1"/>
</dbReference>
<evidence type="ECO:0000256" key="1">
    <source>
        <dbReference type="ARBA" id="ARBA00022729"/>
    </source>
</evidence>
<organism evidence="4 5">
    <name type="scientific">Flavobacterium cupriresistens</name>
    <dbReference type="NCBI Taxonomy" id="2893885"/>
    <lineage>
        <taxon>Bacteria</taxon>
        <taxon>Pseudomonadati</taxon>
        <taxon>Bacteroidota</taxon>
        <taxon>Flavobacteriia</taxon>
        <taxon>Flavobacteriales</taxon>
        <taxon>Flavobacteriaceae</taxon>
        <taxon>Flavobacterium</taxon>
    </lineage>
</organism>
<dbReference type="RefSeq" id="WP_230004446.1">
    <property type="nucleotide sequence ID" value="NZ_CP087134.1"/>
</dbReference>
<keyword evidence="5" id="KW-1185">Reference proteome</keyword>
<feature type="signal peptide" evidence="2">
    <location>
        <begin position="1"/>
        <end position="20"/>
    </location>
</feature>
<dbReference type="Proteomes" id="UP001273350">
    <property type="component" value="Unassembled WGS sequence"/>
</dbReference>
<evidence type="ECO:0000256" key="2">
    <source>
        <dbReference type="SAM" id="SignalP"/>
    </source>
</evidence>
<reference evidence="4 5" key="1">
    <citation type="submission" date="2023-11" db="EMBL/GenBank/DDBJ databases">
        <title>Unpublished Manusciprt.</title>
        <authorList>
            <person name="Saticioglu I.B."/>
            <person name="Ay H."/>
            <person name="Ajmi N."/>
            <person name="Altun S."/>
            <person name="Duman M."/>
        </authorList>
    </citation>
    <scope>NUCLEOTIDE SEQUENCE [LARGE SCALE GENOMIC DNA]</scope>
    <source>
        <strain evidence="4 5">Fl-318</strain>
    </source>
</reference>
<evidence type="ECO:0000313" key="5">
    <source>
        <dbReference type="Proteomes" id="UP001273350"/>
    </source>
</evidence>
<sequence>MKKFLIIAALAMTSFVSAQKGTVLVGGNIGYASETTDFGGVESKESEFSFSPRVGYQFNDNWTVGGEFTVASSKNDQGGGSPEYKTNSSRFGAFVRYSVPLSQTFSVFADLGAGFQNQTNKRIENNGFSTKTKADGMYVGVTPALFINMKKGFGLNFSIGGLGYETLSYDNNGADVSKFYFNFGQTFNIGISKNF</sequence>
<protein>
    <submittedName>
        <fullName evidence="4">Outer membrane beta-barrel protein</fullName>
    </submittedName>
</protein>
<dbReference type="Pfam" id="PF13505">
    <property type="entry name" value="OMP_b-brl"/>
    <property type="match status" value="1"/>
</dbReference>
<keyword evidence="1 2" id="KW-0732">Signal</keyword>
<proteinExistence type="predicted"/>
<name>A0ABU4RDW6_9FLAO</name>
<feature type="chain" id="PRO_5046040699" evidence="2">
    <location>
        <begin position="21"/>
        <end position="195"/>
    </location>
</feature>
<accession>A0ABU4RDW6</accession>
<dbReference type="EMBL" id="JAWXVI010000008">
    <property type="protein sequence ID" value="MDX6190777.1"/>
    <property type="molecule type" value="Genomic_DNA"/>
</dbReference>
<evidence type="ECO:0000259" key="3">
    <source>
        <dbReference type="Pfam" id="PF13505"/>
    </source>
</evidence>